<dbReference type="GO" id="GO:0005886">
    <property type="term" value="C:plasma membrane"/>
    <property type="evidence" value="ECO:0007669"/>
    <property type="project" value="UniProtKB-SubCell"/>
</dbReference>
<organism evidence="7 8">
    <name type="scientific">Larsenimonas rhizosphaerae</name>
    <dbReference type="NCBI Taxonomy" id="2944682"/>
    <lineage>
        <taxon>Bacteria</taxon>
        <taxon>Pseudomonadati</taxon>
        <taxon>Pseudomonadota</taxon>
        <taxon>Gammaproteobacteria</taxon>
        <taxon>Oceanospirillales</taxon>
        <taxon>Halomonadaceae</taxon>
        <taxon>Larsenimonas</taxon>
    </lineage>
</organism>
<evidence type="ECO:0000256" key="4">
    <source>
        <dbReference type="ARBA" id="ARBA00022989"/>
    </source>
</evidence>
<dbReference type="GO" id="GO:0033228">
    <property type="term" value="P:cysteine export across plasma membrane"/>
    <property type="evidence" value="ECO:0007669"/>
    <property type="project" value="TreeGrafter"/>
</dbReference>
<dbReference type="InterPro" id="IPR001123">
    <property type="entry name" value="LeuE-type"/>
</dbReference>
<feature type="transmembrane region" description="Helical" evidence="6">
    <location>
        <begin position="66"/>
        <end position="83"/>
    </location>
</feature>
<keyword evidence="3 6" id="KW-0812">Transmembrane</keyword>
<evidence type="ECO:0000256" key="1">
    <source>
        <dbReference type="ARBA" id="ARBA00004651"/>
    </source>
</evidence>
<evidence type="ECO:0000256" key="5">
    <source>
        <dbReference type="ARBA" id="ARBA00023136"/>
    </source>
</evidence>
<reference evidence="7" key="1">
    <citation type="submission" date="2022-11" db="EMBL/GenBank/DDBJ databases">
        <title>Larsenimonas rhizosphaerae sp. nov., isolated from a tidal mudflat.</title>
        <authorList>
            <person name="Lee S.D."/>
            <person name="Kim I.S."/>
        </authorList>
    </citation>
    <scope>NUCLEOTIDE SEQUENCE</scope>
    <source>
        <strain evidence="7">GH2-1</strain>
    </source>
</reference>
<keyword evidence="4 6" id="KW-1133">Transmembrane helix</keyword>
<evidence type="ECO:0000313" key="7">
    <source>
        <dbReference type="EMBL" id="MCX2524451.1"/>
    </source>
</evidence>
<dbReference type="Proteomes" id="UP001165678">
    <property type="component" value="Unassembled WGS sequence"/>
</dbReference>
<comment type="subcellular location">
    <subcellularLocation>
        <location evidence="1">Cell membrane</location>
        <topology evidence="1">Multi-pass membrane protein</topology>
    </subcellularLocation>
</comment>
<dbReference type="GO" id="GO:0015171">
    <property type="term" value="F:amino acid transmembrane transporter activity"/>
    <property type="evidence" value="ECO:0007669"/>
    <property type="project" value="TreeGrafter"/>
</dbReference>
<evidence type="ECO:0000256" key="6">
    <source>
        <dbReference type="SAM" id="Phobius"/>
    </source>
</evidence>
<evidence type="ECO:0000256" key="3">
    <source>
        <dbReference type="ARBA" id="ARBA00022692"/>
    </source>
</evidence>
<dbReference type="RefSeq" id="WP_250935496.1">
    <property type="nucleotide sequence ID" value="NZ_JAMLJK010000001.1"/>
</dbReference>
<dbReference type="Pfam" id="PF01810">
    <property type="entry name" value="LysE"/>
    <property type="match status" value="1"/>
</dbReference>
<sequence length="200" mass="21515">MEIVLYALTVMYTPGPVNLLGLNAGLTSRFKEVWGFFAGVALAIFCWFAVIGYAGQQLIVQGLMPWIALAGSAYILYLAWTVFRATPPDTVKEHPAPRALGFRDGLLMQLLNPKNTLLVVPITTVMFPGRGITDTSLVLWSLAISLGGGGAPALYLAAGKGIGARITETRYIRRCNSVMAGLLVVVALLMLCDYVILPVL</sequence>
<proteinExistence type="predicted"/>
<comment type="caution">
    <text evidence="7">The sequence shown here is derived from an EMBL/GenBank/DDBJ whole genome shotgun (WGS) entry which is preliminary data.</text>
</comment>
<dbReference type="PANTHER" id="PTHR30086">
    <property type="entry name" value="ARGININE EXPORTER PROTEIN ARGO"/>
    <property type="match status" value="1"/>
</dbReference>
<keyword evidence="5 6" id="KW-0472">Membrane</keyword>
<dbReference type="AlphaFoldDB" id="A0AA42CUY3"/>
<protein>
    <submittedName>
        <fullName evidence="7">LysE family transporter</fullName>
    </submittedName>
</protein>
<evidence type="ECO:0000256" key="2">
    <source>
        <dbReference type="ARBA" id="ARBA00022475"/>
    </source>
</evidence>
<gene>
    <name evidence="7" type="ORF">OQ287_09370</name>
</gene>
<keyword evidence="8" id="KW-1185">Reference proteome</keyword>
<dbReference type="EMBL" id="JAPIVE010000002">
    <property type="protein sequence ID" value="MCX2524451.1"/>
    <property type="molecule type" value="Genomic_DNA"/>
</dbReference>
<accession>A0AA42CUY3</accession>
<keyword evidence="2" id="KW-1003">Cell membrane</keyword>
<dbReference type="PANTHER" id="PTHR30086:SF20">
    <property type="entry name" value="ARGININE EXPORTER PROTEIN ARGO-RELATED"/>
    <property type="match status" value="1"/>
</dbReference>
<feature type="transmembrane region" description="Helical" evidence="6">
    <location>
        <begin position="178"/>
        <end position="197"/>
    </location>
</feature>
<name>A0AA42CUY3_9GAMM</name>
<feature type="transmembrane region" description="Helical" evidence="6">
    <location>
        <begin position="33"/>
        <end position="54"/>
    </location>
</feature>
<feature type="transmembrane region" description="Helical" evidence="6">
    <location>
        <begin position="137"/>
        <end position="157"/>
    </location>
</feature>
<evidence type="ECO:0000313" key="8">
    <source>
        <dbReference type="Proteomes" id="UP001165678"/>
    </source>
</evidence>